<name>A0A5B1BS28_MYCSI</name>
<evidence type="ECO:0000313" key="2">
    <source>
        <dbReference type="Proteomes" id="UP000324701"/>
    </source>
</evidence>
<sequence length="170" mass="18267">MTQLSKLQREAMTPTLAQLNREVAEIIAARGGKYLAEQCGSDTFGATFVQASDAVATALELQRAALAPLRLGIGIHTGELGPLCTTHTMSHAARLRDFAHGGQTVMSRATEEAVHGRLPARAWLMNLSAQTLHREGLGPVVQLCHRAICSDFAIALGHHGRAVARLRESR</sequence>
<dbReference type="InterPro" id="IPR029787">
    <property type="entry name" value="Nucleotide_cyclase"/>
</dbReference>
<reference evidence="1 2" key="1">
    <citation type="submission" date="2019-09" db="EMBL/GenBank/DDBJ databases">
        <title>Report of infection by Mycobacterium simiae a patient suffering from pulmonary tuberculosis.</title>
        <authorList>
            <person name="Mohanty P.S."/>
            <person name="Bansal A.K."/>
            <person name="Singh H."/>
            <person name="Sharma S."/>
            <person name="Patil S.A."/>
            <person name="Upadhaya P."/>
            <person name="Singh P.K."/>
            <person name="Kumar D."/>
            <person name="Kumar S."/>
            <person name="Singh R.K."/>
            <person name="Chaudhary B."/>
        </authorList>
    </citation>
    <scope>NUCLEOTIDE SEQUENCE [LARGE SCALE GENOMIC DNA]</scope>
    <source>
        <strain evidence="1 2">JAL-560-SIM</strain>
    </source>
</reference>
<accession>A0A5B1BS28</accession>
<gene>
    <name evidence="1" type="ORF">F0Q45_11300</name>
</gene>
<proteinExistence type="predicted"/>
<dbReference type="SUPFAM" id="SSF55073">
    <property type="entry name" value="Nucleotide cyclase"/>
    <property type="match status" value="1"/>
</dbReference>
<dbReference type="Gene3D" id="3.30.70.1230">
    <property type="entry name" value="Nucleotide cyclase"/>
    <property type="match status" value="2"/>
</dbReference>
<dbReference type="OrthoDB" id="4624147at2"/>
<dbReference type="AlphaFoldDB" id="A0A5B1BS28"/>
<evidence type="ECO:0000313" key="1">
    <source>
        <dbReference type="EMBL" id="KAA1250143.1"/>
    </source>
</evidence>
<comment type="caution">
    <text evidence="1">The sequence shown here is derived from an EMBL/GenBank/DDBJ whole genome shotgun (WGS) entry which is preliminary data.</text>
</comment>
<dbReference type="Proteomes" id="UP000324701">
    <property type="component" value="Unassembled WGS sequence"/>
</dbReference>
<keyword evidence="2" id="KW-1185">Reference proteome</keyword>
<organism evidence="1 2">
    <name type="scientific">Mycobacterium simiae</name>
    <name type="common">Mycobacterium habana</name>
    <dbReference type="NCBI Taxonomy" id="1784"/>
    <lineage>
        <taxon>Bacteria</taxon>
        <taxon>Bacillati</taxon>
        <taxon>Actinomycetota</taxon>
        <taxon>Actinomycetes</taxon>
        <taxon>Mycobacteriales</taxon>
        <taxon>Mycobacteriaceae</taxon>
        <taxon>Mycobacterium</taxon>
        <taxon>Mycobacterium simiae complex</taxon>
    </lineage>
</organism>
<protein>
    <submittedName>
        <fullName evidence="1">Adenylate/guanylate cyclase domain-containing protein</fullName>
    </submittedName>
</protein>
<dbReference type="EMBL" id="VTZN01000056">
    <property type="protein sequence ID" value="KAA1250143.1"/>
    <property type="molecule type" value="Genomic_DNA"/>
</dbReference>